<dbReference type="CTD" id="100331767"/>
<name>A0A2D0QPH0_ICTPU</name>
<evidence type="ECO:0000256" key="8">
    <source>
        <dbReference type="ARBA" id="ARBA00022882"/>
    </source>
</evidence>
<dbReference type="Proteomes" id="UP000221080">
    <property type="component" value="Chromosome 3"/>
</dbReference>
<dbReference type="InterPro" id="IPR050818">
    <property type="entry name" value="KCNH_animal-type"/>
</dbReference>
<keyword evidence="10 17" id="KW-1133">Transmembrane helix</keyword>
<evidence type="ECO:0000256" key="5">
    <source>
        <dbReference type="ARBA" id="ARBA00022692"/>
    </source>
</evidence>
<dbReference type="SMART" id="SM00086">
    <property type="entry name" value="PAC"/>
    <property type="match status" value="1"/>
</dbReference>
<dbReference type="GO" id="GO:0008076">
    <property type="term" value="C:voltage-gated potassium channel complex"/>
    <property type="evidence" value="ECO:0007669"/>
    <property type="project" value="TreeGrafter"/>
</dbReference>
<evidence type="ECO:0000256" key="6">
    <source>
        <dbReference type="ARBA" id="ARBA00022826"/>
    </source>
</evidence>
<feature type="transmembrane region" description="Helical" evidence="17">
    <location>
        <begin position="452"/>
        <end position="473"/>
    </location>
</feature>
<evidence type="ECO:0000256" key="15">
    <source>
        <dbReference type="ARBA" id="ARBA00034430"/>
    </source>
</evidence>
<dbReference type="Gene3D" id="2.60.120.10">
    <property type="entry name" value="Jelly Rolls"/>
    <property type="match status" value="1"/>
</dbReference>
<dbReference type="SUPFAM" id="SSF81324">
    <property type="entry name" value="Voltage-gated potassium channels"/>
    <property type="match status" value="1"/>
</dbReference>
<feature type="transmembrane region" description="Helical" evidence="17">
    <location>
        <begin position="218"/>
        <end position="237"/>
    </location>
</feature>
<dbReference type="FunFam" id="3.30.450.20:FF:000009">
    <property type="entry name" value="Potassium voltage-gated channel subfamily H member 1"/>
    <property type="match status" value="1"/>
</dbReference>
<evidence type="ECO:0000256" key="11">
    <source>
        <dbReference type="ARBA" id="ARBA00023065"/>
    </source>
</evidence>
<dbReference type="InterPro" id="IPR035965">
    <property type="entry name" value="PAS-like_dom_sf"/>
</dbReference>
<dbReference type="FunFam" id="1.10.287.70:FF:000035">
    <property type="entry name" value="Potassium voltage-gated channel, subfamily H (Eag-related), member 1"/>
    <property type="match status" value="1"/>
</dbReference>
<evidence type="ECO:0000256" key="12">
    <source>
        <dbReference type="ARBA" id="ARBA00023136"/>
    </source>
</evidence>
<gene>
    <name evidence="21" type="primary">kcnh5b</name>
</gene>
<evidence type="ECO:0000256" key="4">
    <source>
        <dbReference type="ARBA" id="ARBA00022553"/>
    </source>
</evidence>
<keyword evidence="3" id="KW-0633">Potassium transport</keyword>
<proteinExistence type="predicted"/>
<dbReference type="PANTHER" id="PTHR10217:SF533">
    <property type="entry name" value="POTASSIUM VOLTAGE-GATED CHANNEL SUBFAMILY H MEMBER 5"/>
    <property type="match status" value="1"/>
</dbReference>
<dbReference type="GO" id="GO:0005516">
    <property type="term" value="F:calmodulin binding"/>
    <property type="evidence" value="ECO:0007669"/>
    <property type="project" value="UniProtKB-KW"/>
</dbReference>
<keyword evidence="6" id="KW-0631">Potassium channel</keyword>
<evidence type="ECO:0000256" key="7">
    <source>
        <dbReference type="ARBA" id="ARBA00022860"/>
    </source>
</evidence>
<dbReference type="OrthoDB" id="447251at2759"/>
<dbReference type="InterPro" id="IPR003949">
    <property type="entry name" value="K_chnl_volt-dep_EAG"/>
</dbReference>
<dbReference type="InterPro" id="IPR003938">
    <property type="entry name" value="K_chnl_volt-dep_EAG/ELK/ERG"/>
</dbReference>
<dbReference type="CDD" id="cd00130">
    <property type="entry name" value="PAS"/>
    <property type="match status" value="1"/>
</dbReference>
<dbReference type="PROSITE" id="PS50042">
    <property type="entry name" value="CNMP_BINDING_3"/>
    <property type="match status" value="1"/>
</dbReference>
<dbReference type="Pfam" id="PF00027">
    <property type="entry name" value="cNMP_binding"/>
    <property type="match status" value="1"/>
</dbReference>
<dbReference type="Pfam" id="PF00520">
    <property type="entry name" value="Ion_trans"/>
    <property type="match status" value="1"/>
</dbReference>
<dbReference type="AlphaFoldDB" id="A0A2D0QPH0"/>
<keyword evidence="5 17" id="KW-0812">Transmembrane</keyword>
<evidence type="ECO:0000256" key="10">
    <source>
        <dbReference type="ARBA" id="ARBA00022989"/>
    </source>
</evidence>
<dbReference type="InterPro" id="IPR005821">
    <property type="entry name" value="Ion_trans_dom"/>
</dbReference>
<evidence type="ECO:0000256" key="13">
    <source>
        <dbReference type="ARBA" id="ARBA00023180"/>
    </source>
</evidence>
<accession>A0A2D0QPH0</accession>
<evidence type="ECO:0000259" key="18">
    <source>
        <dbReference type="PROSITE" id="PS50042"/>
    </source>
</evidence>
<dbReference type="SUPFAM" id="SSF51206">
    <property type="entry name" value="cAMP-binding domain-like"/>
    <property type="match status" value="1"/>
</dbReference>
<reference evidence="21" key="2">
    <citation type="submission" date="2025-08" db="UniProtKB">
        <authorList>
            <consortium name="RefSeq"/>
        </authorList>
    </citation>
    <scope>IDENTIFICATION</scope>
    <source>
        <tissue evidence="21">Blood</tissue>
    </source>
</reference>
<dbReference type="KEGG" id="ipu:108263678"/>
<evidence type="ECO:0000313" key="20">
    <source>
        <dbReference type="Proteomes" id="UP000221080"/>
    </source>
</evidence>
<feature type="region of interest" description="Disordered" evidence="16">
    <location>
        <begin position="983"/>
        <end position="1024"/>
    </location>
</feature>
<feature type="domain" description="PAC" evidence="19">
    <location>
        <begin position="91"/>
        <end position="143"/>
    </location>
</feature>
<dbReference type="InterPro" id="IPR014710">
    <property type="entry name" value="RmlC-like_jellyroll"/>
</dbReference>
<evidence type="ECO:0000256" key="17">
    <source>
        <dbReference type="SAM" id="Phobius"/>
    </source>
</evidence>
<dbReference type="PRINTS" id="PR01463">
    <property type="entry name" value="EAGCHANLFMLY"/>
</dbReference>
<protein>
    <submittedName>
        <fullName evidence="21">Potassium voltage-gated channel subfamily H member 5</fullName>
    </submittedName>
</protein>
<evidence type="ECO:0000313" key="21">
    <source>
        <dbReference type="RefSeq" id="XP_017320209.1"/>
    </source>
</evidence>
<feature type="transmembrane region" description="Helical" evidence="17">
    <location>
        <begin position="420"/>
        <end position="440"/>
    </location>
</feature>
<evidence type="ECO:0000256" key="1">
    <source>
        <dbReference type="ARBA" id="ARBA00004141"/>
    </source>
</evidence>
<keyword evidence="20" id="KW-1185">Reference proteome</keyword>
<dbReference type="GO" id="GO:0005249">
    <property type="term" value="F:voltage-gated potassium channel activity"/>
    <property type="evidence" value="ECO:0007669"/>
    <property type="project" value="InterPro"/>
</dbReference>
<dbReference type="FunFam" id="2.60.120.10:FF:000009">
    <property type="entry name" value="Potassium voltage-gated channel subfamily H member 1"/>
    <property type="match status" value="1"/>
</dbReference>
<evidence type="ECO:0000256" key="2">
    <source>
        <dbReference type="ARBA" id="ARBA00022448"/>
    </source>
</evidence>
<dbReference type="InterPro" id="IPR001610">
    <property type="entry name" value="PAC"/>
</dbReference>
<evidence type="ECO:0000256" key="14">
    <source>
        <dbReference type="ARBA" id="ARBA00023303"/>
    </source>
</evidence>
<comment type="subcellular location">
    <subcellularLocation>
        <location evidence="1">Membrane</location>
        <topology evidence="1">Multi-pass membrane protein</topology>
    </subcellularLocation>
</comment>
<keyword evidence="13" id="KW-0325">Glycoprotein</keyword>
<dbReference type="InterPro" id="IPR018490">
    <property type="entry name" value="cNMP-bd_dom_sf"/>
</dbReference>
<dbReference type="SMART" id="SM00100">
    <property type="entry name" value="cNMP"/>
    <property type="match status" value="1"/>
</dbReference>
<organism evidence="20 21">
    <name type="scientific">Ictalurus punctatus</name>
    <name type="common">Channel catfish</name>
    <name type="synonym">Silurus punctatus</name>
    <dbReference type="NCBI Taxonomy" id="7998"/>
    <lineage>
        <taxon>Eukaryota</taxon>
        <taxon>Metazoa</taxon>
        <taxon>Chordata</taxon>
        <taxon>Craniata</taxon>
        <taxon>Vertebrata</taxon>
        <taxon>Euteleostomi</taxon>
        <taxon>Actinopterygii</taxon>
        <taxon>Neopterygii</taxon>
        <taxon>Teleostei</taxon>
        <taxon>Ostariophysi</taxon>
        <taxon>Siluriformes</taxon>
        <taxon>Ictaluridae</taxon>
        <taxon>Ictalurus</taxon>
    </lineage>
</organism>
<evidence type="ECO:0000259" key="19">
    <source>
        <dbReference type="PROSITE" id="PS50113"/>
    </source>
</evidence>
<dbReference type="Pfam" id="PF13426">
    <property type="entry name" value="PAS_9"/>
    <property type="match status" value="1"/>
</dbReference>
<keyword evidence="2" id="KW-0813">Transport</keyword>
<keyword evidence="4" id="KW-0597">Phosphoprotein</keyword>
<dbReference type="RefSeq" id="XP_017320209.1">
    <property type="nucleotide sequence ID" value="XM_017464720.3"/>
</dbReference>
<keyword evidence="9" id="KW-0630">Potassium</keyword>
<reference evidence="20" key="1">
    <citation type="journal article" date="2016" name="Nat. Commun.">
        <title>The channel catfish genome sequence provides insights into the evolution of scale formation in teleosts.</title>
        <authorList>
            <person name="Liu Z."/>
            <person name="Liu S."/>
            <person name="Yao J."/>
            <person name="Bao L."/>
            <person name="Zhang J."/>
            <person name="Li Y."/>
            <person name="Jiang C."/>
            <person name="Sun L."/>
            <person name="Wang R."/>
            <person name="Zhang Y."/>
            <person name="Zhou T."/>
            <person name="Zeng Q."/>
            <person name="Fu Q."/>
            <person name="Gao S."/>
            <person name="Li N."/>
            <person name="Koren S."/>
            <person name="Jiang Y."/>
            <person name="Zimin A."/>
            <person name="Xu P."/>
            <person name="Phillippy A.M."/>
            <person name="Geng X."/>
            <person name="Song L."/>
            <person name="Sun F."/>
            <person name="Li C."/>
            <person name="Wang X."/>
            <person name="Chen A."/>
            <person name="Jin Y."/>
            <person name="Yuan Z."/>
            <person name="Yang Y."/>
            <person name="Tan S."/>
            <person name="Peatman E."/>
            <person name="Lu J."/>
            <person name="Qin Z."/>
            <person name="Dunham R."/>
            <person name="Li Z."/>
            <person name="Sonstegard T."/>
            <person name="Feng J."/>
            <person name="Danzmann R.G."/>
            <person name="Schroeder S."/>
            <person name="Scheffler B."/>
            <person name="Duke M.V."/>
            <person name="Ballard L."/>
            <person name="Kucuktas H."/>
            <person name="Kaltenboeck L."/>
            <person name="Liu H."/>
            <person name="Armbruster J."/>
            <person name="Xie Y."/>
            <person name="Kirby M.L."/>
            <person name="Tian Y."/>
            <person name="Flanagan M.E."/>
            <person name="Mu W."/>
            <person name="Waldbieser G.C."/>
        </authorList>
    </citation>
    <scope>NUCLEOTIDE SEQUENCE [LARGE SCALE GENOMIC DNA]</scope>
    <source>
        <strain evidence="20">SDA103</strain>
    </source>
</reference>
<dbReference type="NCBIfam" id="TIGR00229">
    <property type="entry name" value="sensory_box"/>
    <property type="match status" value="1"/>
</dbReference>
<evidence type="ECO:0000256" key="16">
    <source>
        <dbReference type="SAM" id="MobiDB-lite"/>
    </source>
</evidence>
<dbReference type="STRING" id="7998.ENSIPUP00000032841"/>
<dbReference type="InterPro" id="IPR000700">
    <property type="entry name" value="PAS-assoc_C"/>
</dbReference>
<dbReference type="InterPro" id="IPR000014">
    <property type="entry name" value="PAS"/>
</dbReference>
<keyword evidence="11" id="KW-0406">Ion transport</keyword>
<keyword evidence="8" id="KW-0851">Voltage-gated channel</keyword>
<evidence type="ECO:0000256" key="3">
    <source>
        <dbReference type="ARBA" id="ARBA00022538"/>
    </source>
</evidence>
<dbReference type="GeneID" id="108263678"/>
<dbReference type="SUPFAM" id="SSF55785">
    <property type="entry name" value="PYP-like sensor domain (PAS domain)"/>
    <property type="match status" value="1"/>
</dbReference>
<dbReference type="FunFam" id="1.10.1200.260:FF:000003">
    <property type="entry name" value="Potassium voltage-gated channel subfamily H member 1"/>
    <property type="match status" value="1"/>
</dbReference>
<keyword evidence="14" id="KW-0407">Ion channel</keyword>
<dbReference type="InterPro" id="IPR000595">
    <property type="entry name" value="cNMP-bd_dom"/>
</dbReference>
<dbReference type="Gene3D" id="3.30.450.20">
    <property type="entry name" value="PAS domain"/>
    <property type="match status" value="1"/>
</dbReference>
<dbReference type="PROSITE" id="PS50113">
    <property type="entry name" value="PAC"/>
    <property type="match status" value="1"/>
</dbReference>
<keyword evidence="12 17" id="KW-0472">Membrane</keyword>
<feature type="transmembrane region" description="Helical" evidence="17">
    <location>
        <begin position="347"/>
        <end position="371"/>
    </location>
</feature>
<dbReference type="CDD" id="cd00038">
    <property type="entry name" value="CAP_ED"/>
    <property type="match status" value="1"/>
</dbReference>
<feature type="domain" description="Cyclic nucleotide-binding" evidence="18">
    <location>
        <begin position="552"/>
        <end position="652"/>
    </location>
</feature>
<dbReference type="PRINTS" id="PR01464">
    <property type="entry name" value="EAGCHANNEL"/>
</dbReference>
<feature type="compositionally biased region" description="Polar residues" evidence="16">
    <location>
        <begin position="983"/>
        <end position="994"/>
    </location>
</feature>
<dbReference type="GO" id="GO:0042391">
    <property type="term" value="P:regulation of membrane potential"/>
    <property type="evidence" value="ECO:0007669"/>
    <property type="project" value="TreeGrafter"/>
</dbReference>
<feature type="region of interest" description="Disordered" evidence="16">
    <location>
        <begin position="888"/>
        <end position="939"/>
    </location>
</feature>
<comment type="catalytic activity">
    <reaction evidence="15">
        <text>K(+)(in) = K(+)(out)</text>
        <dbReference type="Rhea" id="RHEA:29463"/>
        <dbReference type="ChEBI" id="CHEBI:29103"/>
    </reaction>
</comment>
<dbReference type="Gene3D" id="1.10.1200.260">
    <property type="match status" value="1"/>
</dbReference>
<dbReference type="Gene3D" id="1.10.287.70">
    <property type="match status" value="1"/>
</dbReference>
<sequence>MPGGKRGLVAPQNTFLENIVRRSSETSFLLGNAQIVEWPVVYSNDGFCKLSGYHRAEVMQKSSTCSFMYGELTDKRTIEKVRQTFDNYESNCFEVLLYKKNRMPVWFYMQIAPIRNENDKEVLFLCTFKDITAFKQPIEDEITRGWGKFARLTRALTNSRITNQQLTPMSKPDVSSHKTSRLAEVLQLGSEILPQYKQEAPKTPPHIILHYCTFKTTWDWVILILTFYTAIMVPYNVSFKTKQNNITWLVLDSVVDVIFLVDIVLNFHTTFVGPGGEVISDPKLIRMNYLKTWFVIDLLSCLPYDIINAFENVDEGISSLFSSLKVVRLLRLGRVARKLDHYLEYGAAVLVLLVCVFGLVAHWLACIWYSIGDYEVIDKLSNTIKTDSWLYQLATTTGSPYRYNTSGSGQLEGGPGKHTLYITSLYFTMTSLTTIGFGNIAPTTDAEKIFSVAMMMGGSLLYATIFGNVTTIFQQMYANTNRYHEMLNNVRDFLKLYQVPKGLSERVMDYIVSTWSMTKGIDTEKVLSICPKDMRADICVHLNRKVFNEHPAFRLASDGCLRSLAVEFQTIHSAPGDLIFHAGESVDTLCFVVSGSLEVIQDDEVIAILGKGDVFGDVFWKETTLAHSCANVRALTYCDLHIIHRDALLKVLDFYTAFANSFSRNLILTCNLRKRIVFRKISDVKKEEEERQRSKNEVPLTIPVDHPVRKLLQKFKQQKELRNQEASVQIDVEKNQQQLHTHSFQLCSNTQLQHTHTSIPQSTLHAVQNGRSSIGSCSSVVTISQITPIQNSLSFSKPGDLLKQNNVMELKPAGDQTPSMTRLKLSNTARAKPVATGRGWMRLKNNVALPDSPPQESRKEGLNNMASIERLSPEVKVQIEGVVDVTRSRKNSLRKTDSLDSGLTQSDQRLDNVEEVQSPEPGDSSCSGGEGQPSRDVFSHHGLSFHTTLQEARLELRAEIQALGSRMAVLEEQIGQILRLLSEQNDPPGQTCTPQIHRPKPRTEEPFTVSTPRSPDSDSDEAVI</sequence>
<keyword evidence="7" id="KW-0112">Calmodulin-binding</keyword>
<dbReference type="PANTHER" id="PTHR10217">
    <property type="entry name" value="VOLTAGE AND LIGAND GATED POTASSIUM CHANNEL"/>
    <property type="match status" value="1"/>
</dbReference>
<evidence type="ECO:0000256" key="9">
    <source>
        <dbReference type="ARBA" id="ARBA00022958"/>
    </source>
</evidence>